<feature type="transmembrane region" description="Helical" evidence="8">
    <location>
        <begin position="193"/>
        <end position="217"/>
    </location>
</feature>
<protein>
    <recommendedName>
        <fullName evidence="11">Dual oxidase maturation factor 1</fullName>
    </recommendedName>
</protein>
<dbReference type="InterPro" id="IPR018469">
    <property type="entry name" value="Dual_oxidase_maturation_fac"/>
</dbReference>
<name>A0A433T1W1_ELYCH</name>
<keyword evidence="5 8" id="KW-0472">Membrane</keyword>
<comment type="caution">
    <text evidence="9">The sequence shown here is derived from an EMBL/GenBank/DDBJ whole genome shotgun (WGS) entry which is preliminary data.</text>
</comment>
<keyword evidence="4 8" id="KW-1133">Transmembrane helix</keyword>
<proteinExistence type="inferred from homology"/>
<dbReference type="PANTHER" id="PTHR31158">
    <property type="entry name" value="DUAL OXIDASE 2"/>
    <property type="match status" value="1"/>
</dbReference>
<evidence type="ECO:0000256" key="6">
    <source>
        <dbReference type="ARBA" id="ARBA00023180"/>
    </source>
</evidence>
<dbReference type="OrthoDB" id="10042652at2759"/>
<evidence type="ECO:0000256" key="2">
    <source>
        <dbReference type="ARBA" id="ARBA00009816"/>
    </source>
</evidence>
<organism evidence="9 10">
    <name type="scientific">Elysia chlorotica</name>
    <name type="common">Eastern emerald elysia</name>
    <name type="synonym">Sea slug</name>
    <dbReference type="NCBI Taxonomy" id="188477"/>
    <lineage>
        <taxon>Eukaryota</taxon>
        <taxon>Metazoa</taxon>
        <taxon>Spiralia</taxon>
        <taxon>Lophotrochozoa</taxon>
        <taxon>Mollusca</taxon>
        <taxon>Gastropoda</taxon>
        <taxon>Heterobranchia</taxon>
        <taxon>Euthyneura</taxon>
        <taxon>Panpulmonata</taxon>
        <taxon>Sacoglossa</taxon>
        <taxon>Placobranchoidea</taxon>
        <taxon>Plakobranchidae</taxon>
        <taxon>Elysia</taxon>
    </lineage>
</organism>
<gene>
    <name evidence="9" type="ORF">EGW08_016717</name>
</gene>
<feature type="compositionally biased region" description="Basic and acidic residues" evidence="7">
    <location>
        <begin position="455"/>
        <end position="467"/>
    </location>
</feature>
<keyword evidence="3 8" id="KW-0812">Transmembrane</keyword>
<dbReference type="Pfam" id="PF10204">
    <property type="entry name" value="DuoxA"/>
    <property type="match status" value="1"/>
</dbReference>
<evidence type="ECO:0000313" key="10">
    <source>
        <dbReference type="Proteomes" id="UP000271974"/>
    </source>
</evidence>
<evidence type="ECO:0000256" key="4">
    <source>
        <dbReference type="ARBA" id="ARBA00022989"/>
    </source>
</evidence>
<evidence type="ECO:0000256" key="1">
    <source>
        <dbReference type="ARBA" id="ARBA00004141"/>
    </source>
</evidence>
<evidence type="ECO:0000256" key="8">
    <source>
        <dbReference type="SAM" id="Phobius"/>
    </source>
</evidence>
<comment type="subcellular location">
    <subcellularLocation>
        <location evidence="1">Membrane</location>
        <topology evidence="1">Multi-pass membrane protein</topology>
    </subcellularLocation>
</comment>
<feature type="transmembrane region" description="Helical" evidence="8">
    <location>
        <begin position="26"/>
        <end position="45"/>
    </location>
</feature>
<comment type="similarity">
    <text evidence="2">Belongs to the DUOXA family.</text>
</comment>
<keyword evidence="10" id="KW-1185">Reference proteome</keyword>
<evidence type="ECO:0000256" key="5">
    <source>
        <dbReference type="ARBA" id="ARBA00023136"/>
    </source>
</evidence>
<evidence type="ECO:0000256" key="7">
    <source>
        <dbReference type="SAM" id="MobiDB-lite"/>
    </source>
</evidence>
<feature type="transmembrane region" description="Helical" evidence="8">
    <location>
        <begin position="224"/>
        <end position="245"/>
    </location>
</feature>
<evidence type="ECO:0000313" key="9">
    <source>
        <dbReference type="EMBL" id="RUS75527.1"/>
    </source>
</evidence>
<feature type="transmembrane region" description="Helical" evidence="8">
    <location>
        <begin position="265"/>
        <end position="285"/>
    </location>
</feature>
<reference evidence="9 10" key="1">
    <citation type="submission" date="2019-01" db="EMBL/GenBank/DDBJ databases">
        <title>A draft genome assembly of the solar-powered sea slug Elysia chlorotica.</title>
        <authorList>
            <person name="Cai H."/>
            <person name="Li Q."/>
            <person name="Fang X."/>
            <person name="Li J."/>
            <person name="Curtis N.E."/>
            <person name="Altenburger A."/>
            <person name="Shibata T."/>
            <person name="Feng M."/>
            <person name="Maeda T."/>
            <person name="Schwartz J.A."/>
            <person name="Shigenobu S."/>
            <person name="Lundholm N."/>
            <person name="Nishiyama T."/>
            <person name="Yang H."/>
            <person name="Hasebe M."/>
            <person name="Li S."/>
            <person name="Pierce S.K."/>
            <person name="Wang J."/>
        </authorList>
    </citation>
    <scope>NUCLEOTIDE SEQUENCE [LARGE SCALE GENOMIC DNA]</scope>
    <source>
        <strain evidence="9">EC2010</strain>
        <tissue evidence="9">Whole organism of an adult</tissue>
    </source>
</reference>
<feature type="compositionally biased region" description="Basic and acidic residues" evidence="7">
    <location>
        <begin position="317"/>
        <end position="333"/>
    </location>
</feature>
<evidence type="ECO:0000256" key="3">
    <source>
        <dbReference type="ARBA" id="ARBA00022692"/>
    </source>
</evidence>
<accession>A0A433T1W1</accession>
<dbReference type="EMBL" id="RQTK01000733">
    <property type="protein sequence ID" value="RUS75527.1"/>
    <property type="molecule type" value="Genomic_DNA"/>
</dbReference>
<dbReference type="AlphaFoldDB" id="A0A433T1W1"/>
<dbReference type="Proteomes" id="UP000271974">
    <property type="component" value="Unassembled WGS sequence"/>
</dbReference>
<feature type="compositionally biased region" description="Basic residues" evidence="7">
    <location>
        <begin position="395"/>
        <end position="405"/>
    </location>
</feature>
<feature type="transmembrane region" description="Helical" evidence="8">
    <location>
        <begin position="57"/>
        <end position="76"/>
    </location>
</feature>
<feature type="compositionally biased region" description="Acidic residues" evidence="7">
    <location>
        <begin position="334"/>
        <end position="346"/>
    </location>
</feature>
<dbReference type="GO" id="GO:0005789">
    <property type="term" value="C:endoplasmic reticulum membrane"/>
    <property type="evidence" value="ECO:0007669"/>
    <property type="project" value="InterPro"/>
</dbReference>
<dbReference type="GO" id="GO:0015031">
    <property type="term" value="P:protein transport"/>
    <property type="evidence" value="ECO:0007669"/>
    <property type="project" value="InterPro"/>
</dbReference>
<dbReference type="PANTHER" id="PTHR31158:SF1">
    <property type="entry name" value="DOXA1 FACTOR-RELATED"/>
    <property type="match status" value="1"/>
</dbReference>
<sequence length="467" mass="52296">MTFDSFRENGFPTYYPENKTPWEADILTSGLIFAFVTLAFCLYIILPGFKGKDKLFLFIRITVSLFIGGVIILTLFTQSWETAETHTRTKYKAGTGHDVNVTVGVHIGLKGVNITLKGEKDQIKGETINYNEHFSWNSPQGRLGFGPYAGLFNQEYRAAQLKGLPLPILWVAEYFTLDGEGIRWGRIYRQAGFYAHIMLWLSFPLWILSNVLFFVLLRFGAYMLALTGLCMLTANCIWGGYRNFIELEIPFTADDVLKFSFGPSFWLVLITGILCVLIGVTVFLLDKLFPTHIAVFFGVDVLQDSESLIVEEEEEAEPVKDRTSRPVGDHNDGDAQDEESSDDDELYTAYVPEPPKAGPVRTSGSAADRAQAYAVRVPSQNGIGGKFRSSENRLTKRLQRPRRRQPPPPPAGTDPMRPVVSGQPSFSGVVSVPEEDESLYLNYDARQKAPNKAFDQQRKSATEAGPR</sequence>
<feature type="region of interest" description="Disordered" evidence="7">
    <location>
        <begin position="312"/>
        <end position="467"/>
    </location>
</feature>
<keyword evidence="6" id="KW-0325">Glycoprotein</keyword>
<dbReference type="STRING" id="188477.A0A433T1W1"/>
<evidence type="ECO:0008006" key="11">
    <source>
        <dbReference type="Google" id="ProtNLM"/>
    </source>
</evidence>